<dbReference type="AlphaFoldDB" id="A0A4C1WBZ9"/>
<accession>A0A4C1WBZ9</accession>
<sequence length="218" mass="24307">MALTNNPASMSAPVLGVHLRIHYRFTKGFTREPFGWSASANVRSNLFTSLYSYVARTATNIPRGGGTRPRLVAAVARHSKVTQHGSEPGGSVTPLVNFKIVTRNLTLRVWELARSILPWERFGCLETISNYFHENYFHILHKIFMLQKWAVCAIYELGPRITNTLEAFLLPITPGLSVPGSRTAGDFFKKTCGLELTSSIVLPATDEKSLLQYGLLRL</sequence>
<name>A0A4C1WBZ9_EUMVA</name>
<comment type="caution">
    <text evidence="1">The sequence shown here is derived from an EMBL/GenBank/DDBJ whole genome shotgun (WGS) entry which is preliminary data.</text>
</comment>
<evidence type="ECO:0000313" key="1">
    <source>
        <dbReference type="EMBL" id="GBP48420.1"/>
    </source>
</evidence>
<proteinExistence type="predicted"/>
<reference evidence="1 2" key="1">
    <citation type="journal article" date="2019" name="Commun. Biol.">
        <title>The bagworm genome reveals a unique fibroin gene that provides high tensile strength.</title>
        <authorList>
            <person name="Kono N."/>
            <person name="Nakamura H."/>
            <person name="Ohtoshi R."/>
            <person name="Tomita M."/>
            <person name="Numata K."/>
            <person name="Arakawa K."/>
        </authorList>
    </citation>
    <scope>NUCLEOTIDE SEQUENCE [LARGE SCALE GENOMIC DNA]</scope>
</reference>
<dbReference type="EMBL" id="BGZK01000524">
    <property type="protein sequence ID" value="GBP48420.1"/>
    <property type="molecule type" value="Genomic_DNA"/>
</dbReference>
<dbReference type="Proteomes" id="UP000299102">
    <property type="component" value="Unassembled WGS sequence"/>
</dbReference>
<keyword evidence="2" id="KW-1185">Reference proteome</keyword>
<evidence type="ECO:0000313" key="2">
    <source>
        <dbReference type="Proteomes" id="UP000299102"/>
    </source>
</evidence>
<organism evidence="1 2">
    <name type="scientific">Eumeta variegata</name>
    <name type="common">Bagworm moth</name>
    <name type="synonym">Eumeta japonica</name>
    <dbReference type="NCBI Taxonomy" id="151549"/>
    <lineage>
        <taxon>Eukaryota</taxon>
        <taxon>Metazoa</taxon>
        <taxon>Ecdysozoa</taxon>
        <taxon>Arthropoda</taxon>
        <taxon>Hexapoda</taxon>
        <taxon>Insecta</taxon>
        <taxon>Pterygota</taxon>
        <taxon>Neoptera</taxon>
        <taxon>Endopterygota</taxon>
        <taxon>Lepidoptera</taxon>
        <taxon>Glossata</taxon>
        <taxon>Ditrysia</taxon>
        <taxon>Tineoidea</taxon>
        <taxon>Psychidae</taxon>
        <taxon>Oiketicinae</taxon>
        <taxon>Eumeta</taxon>
    </lineage>
</organism>
<protein>
    <submittedName>
        <fullName evidence="1">Uncharacterized protein</fullName>
    </submittedName>
</protein>
<gene>
    <name evidence="1" type="ORF">EVAR_32821_1</name>
</gene>